<name>A0A255YSA6_9FLAO</name>
<sequence>MFFWRGRQSALFKRLGRAVRYISPPQKRAAGRMPLPSRLIHTQRLSGRHFNFFGQYGMLL</sequence>
<gene>
    <name evidence="1" type="ORF">CHU92_14485</name>
</gene>
<dbReference type="AlphaFoldDB" id="A0A255YSA6"/>
<accession>A0A255YSA6</accession>
<proteinExistence type="predicted"/>
<protein>
    <submittedName>
        <fullName evidence="1">Uncharacterized protein</fullName>
    </submittedName>
</protein>
<evidence type="ECO:0000313" key="2">
    <source>
        <dbReference type="Proteomes" id="UP000216605"/>
    </source>
</evidence>
<keyword evidence="2" id="KW-1185">Reference proteome</keyword>
<organism evidence="1 2">
    <name type="scientific">Flavobacterium cyanobacteriorum</name>
    <dbReference type="NCBI Taxonomy" id="2022802"/>
    <lineage>
        <taxon>Bacteria</taxon>
        <taxon>Pseudomonadati</taxon>
        <taxon>Bacteroidota</taxon>
        <taxon>Flavobacteriia</taxon>
        <taxon>Flavobacteriales</taxon>
        <taxon>Flavobacteriaceae</taxon>
        <taxon>Flavobacterium</taxon>
    </lineage>
</organism>
<comment type="caution">
    <text evidence="1">The sequence shown here is derived from an EMBL/GenBank/DDBJ whole genome shotgun (WGS) entry which is preliminary data.</text>
</comment>
<dbReference type="Proteomes" id="UP000216605">
    <property type="component" value="Unassembled WGS sequence"/>
</dbReference>
<dbReference type="EMBL" id="NOXV01000304">
    <property type="protein sequence ID" value="OYQ32083.1"/>
    <property type="molecule type" value="Genomic_DNA"/>
</dbReference>
<reference evidence="1 2" key="1">
    <citation type="submission" date="2017-07" db="EMBL/GenBank/DDBJ databases">
        <title>Flavobacterium cyanobacteriorum sp. nov., isolated from cyanobacterial aggregates in a eutrophic lake.</title>
        <authorList>
            <person name="Cai H."/>
        </authorList>
    </citation>
    <scope>NUCLEOTIDE SEQUENCE [LARGE SCALE GENOMIC DNA]</scope>
    <source>
        <strain evidence="1 2">TH021</strain>
    </source>
</reference>
<evidence type="ECO:0000313" key="1">
    <source>
        <dbReference type="EMBL" id="OYQ32083.1"/>
    </source>
</evidence>